<gene>
    <name evidence="2" type="ORF">L2737_14660</name>
</gene>
<dbReference type="Gene3D" id="2.40.128.140">
    <property type="entry name" value="Outer membrane protein"/>
    <property type="match status" value="1"/>
</dbReference>
<comment type="caution">
    <text evidence="2">The sequence shown here is derived from an EMBL/GenBank/DDBJ whole genome shotgun (WGS) entry which is preliminary data.</text>
</comment>
<dbReference type="InterPro" id="IPR018707">
    <property type="entry name" value="LpxR"/>
</dbReference>
<proteinExistence type="predicted"/>
<dbReference type="Pfam" id="PF09982">
    <property type="entry name" value="LpxR"/>
    <property type="match status" value="1"/>
</dbReference>
<feature type="signal peptide" evidence="1">
    <location>
        <begin position="1"/>
        <end position="30"/>
    </location>
</feature>
<evidence type="ECO:0000313" key="2">
    <source>
        <dbReference type="EMBL" id="MCL1046553.1"/>
    </source>
</evidence>
<organism evidence="2 3">
    <name type="scientific">Shewanella electrodiphila</name>
    <dbReference type="NCBI Taxonomy" id="934143"/>
    <lineage>
        <taxon>Bacteria</taxon>
        <taxon>Pseudomonadati</taxon>
        <taxon>Pseudomonadota</taxon>
        <taxon>Gammaproteobacteria</taxon>
        <taxon>Alteromonadales</taxon>
        <taxon>Shewanellaceae</taxon>
        <taxon>Shewanella</taxon>
    </lineage>
</organism>
<evidence type="ECO:0000256" key="1">
    <source>
        <dbReference type="SAM" id="SignalP"/>
    </source>
</evidence>
<dbReference type="RefSeq" id="WP_248956196.1">
    <property type="nucleotide sequence ID" value="NZ_JAKIKU010000007.1"/>
</dbReference>
<feature type="chain" id="PRO_5045405307" evidence="1">
    <location>
        <begin position="31"/>
        <end position="334"/>
    </location>
</feature>
<protein>
    <submittedName>
        <fullName evidence="2">Lipid A deacylase LpxR family protein</fullName>
    </submittedName>
</protein>
<evidence type="ECO:0000313" key="3">
    <source>
        <dbReference type="Proteomes" id="UP001202134"/>
    </source>
</evidence>
<accession>A0ABT0KS14</accession>
<name>A0ABT0KS14_9GAMM</name>
<keyword evidence="1" id="KW-0732">Signal</keyword>
<dbReference type="Proteomes" id="UP001202134">
    <property type="component" value="Unassembled WGS sequence"/>
</dbReference>
<dbReference type="InterPro" id="IPR037107">
    <property type="entry name" value="Put_OMP_sf"/>
</dbReference>
<sequence length="334" mass="37680">MSQKYLNAFSVPISILTGALLVSAPSKSFADQLYFNFDNDVIIGADGDYSNGVVVGWLATPATDFSQAPALFKWQSVIAFPQESSQSQWGGQFYHRMWTPTEIAYDYPQPNERPYAGLLELESFTGQFSSSLAQKNWLSIGVMGPASFADELQTIVHKITGSTTPKGWDYQIENQVTFQFAYEVDALLNRWQAFDNSEWDISVFNHTMAGNFRSQSSVGLTLRWGDDLAETFGQLSSQAGHMGDYASYANRYGSWQAYFRMQAGYRFNDLTIEGDLPYDSPLNIENQQAQASLGVIWAFPTWSVSWSFNYYSKEYESDVDDWHGYGVISYTKVL</sequence>
<keyword evidence="3" id="KW-1185">Reference proteome</keyword>
<reference evidence="2 3" key="1">
    <citation type="submission" date="2022-01" db="EMBL/GenBank/DDBJ databases">
        <title>Whole genome-based taxonomy of the Shewanellaceae.</title>
        <authorList>
            <person name="Martin-Rodriguez A.J."/>
        </authorList>
    </citation>
    <scope>NUCLEOTIDE SEQUENCE [LARGE SCALE GENOMIC DNA]</scope>
    <source>
        <strain evidence="2 3">DSM 24955</strain>
    </source>
</reference>
<dbReference type="EMBL" id="JAKIKU010000007">
    <property type="protein sequence ID" value="MCL1046553.1"/>
    <property type="molecule type" value="Genomic_DNA"/>
</dbReference>